<evidence type="ECO:0000313" key="2">
    <source>
        <dbReference type="Proteomes" id="UP000037696"/>
    </source>
</evidence>
<evidence type="ECO:0000313" key="1">
    <source>
        <dbReference type="EMBL" id="KOS36132.1"/>
    </source>
</evidence>
<keyword evidence="2" id="KW-1185">Reference proteome</keyword>
<accession>A0A0M9W995</accession>
<dbReference type="EMBL" id="LHQQ01000724">
    <property type="protein sequence ID" value="KOS36132.1"/>
    <property type="molecule type" value="Genomic_DNA"/>
</dbReference>
<organism evidence="1 2">
    <name type="scientific">Penicillium nordicum</name>
    <dbReference type="NCBI Taxonomy" id="229535"/>
    <lineage>
        <taxon>Eukaryota</taxon>
        <taxon>Fungi</taxon>
        <taxon>Dikarya</taxon>
        <taxon>Ascomycota</taxon>
        <taxon>Pezizomycotina</taxon>
        <taxon>Eurotiomycetes</taxon>
        <taxon>Eurotiomycetidae</taxon>
        <taxon>Eurotiales</taxon>
        <taxon>Aspergillaceae</taxon>
        <taxon>Penicillium</taxon>
    </lineage>
</organism>
<reference evidence="1 2" key="1">
    <citation type="submission" date="2015-08" db="EMBL/GenBank/DDBJ databases">
        <title>Genome sequencing of Penicillium nordicum.</title>
        <authorList>
            <person name="Nguyen H.D."/>
            <person name="Seifert K.A."/>
        </authorList>
    </citation>
    <scope>NUCLEOTIDE SEQUENCE [LARGE SCALE GENOMIC DNA]</scope>
    <source>
        <strain evidence="1 2">DAOMC 185683</strain>
    </source>
</reference>
<comment type="caution">
    <text evidence="1">The sequence shown here is derived from an EMBL/GenBank/DDBJ whole genome shotgun (WGS) entry which is preliminary data.</text>
</comment>
<dbReference type="AlphaFoldDB" id="A0A0M9W995"/>
<proteinExistence type="predicted"/>
<dbReference type="Proteomes" id="UP000037696">
    <property type="component" value="Unassembled WGS sequence"/>
</dbReference>
<protein>
    <submittedName>
        <fullName evidence="1">Uncharacterized protein</fullName>
    </submittedName>
</protein>
<gene>
    <name evidence="1" type="ORF">ACN38_g13164</name>
</gene>
<feature type="non-terminal residue" evidence="1">
    <location>
        <position position="1"/>
    </location>
</feature>
<name>A0A0M9W995_9EURO</name>
<sequence length="63" mass="7252">EPWHAHFLYILGPPGTPGFWQELVLAHTDQYTFVPPPKPTYLTRLTGLTPETVNPYKKISLYI</sequence>